<reference evidence="4" key="2">
    <citation type="submission" date="2025-09" db="UniProtKB">
        <authorList>
            <consortium name="Ensembl"/>
        </authorList>
    </citation>
    <scope>IDENTIFICATION</scope>
</reference>
<sequence length="316" mass="35023">RAGPSPRFISRHKTPLLAVSCMGLFGANLSYHVFPEQTFKLLHECWSDGQPAKLSQRLQDVFHDVLQDTHVKSTNSYQAFAASGFHPVSAGIPWLPAGSLVGLPPNFDSTAEDKKGIVNHVVVINGKQVDWESREGVALREALTFSPEAQKFAIAREVVYLRNGSPLVNAAVAPACLAGTYFGGIAVKIVLGLNPGPLIFRSVCNLLVATTGLICYYVSSDAVTHYLDCKADRKAATISKDYARGGVEFYDRILSRNRILRTLMGKQGVKVYAPSGNLFPRHWFRMKYTPYTYRRDLIVNILRDLKCPGRLHRSDE</sequence>
<dbReference type="Ensembl" id="ENSNPET00000015926.1">
    <property type="protein sequence ID" value="ENSNPEP00000015539.1"/>
    <property type="gene ID" value="ENSNPEG00000011601.1"/>
</dbReference>
<organism evidence="4 5">
    <name type="scientific">Nothoprocta perdicaria</name>
    <name type="common">Chilean tinamou</name>
    <name type="synonym">Crypturus perdicarius</name>
    <dbReference type="NCBI Taxonomy" id="30464"/>
    <lineage>
        <taxon>Eukaryota</taxon>
        <taxon>Metazoa</taxon>
        <taxon>Chordata</taxon>
        <taxon>Craniata</taxon>
        <taxon>Vertebrata</taxon>
        <taxon>Euteleostomi</taxon>
        <taxon>Archelosauria</taxon>
        <taxon>Archosauria</taxon>
        <taxon>Dinosauria</taxon>
        <taxon>Saurischia</taxon>
        <taxon>Theropoda</taxon>
        <taxon>Coelurosauria</taxon>
        <taxon>Aves</taxon>
        <taxon>Palaeognathae</taxon>
        <taxon>Tinamiformes</taxon>
        <taxon>Tinamidae</taxon>
        <taxon>Nothoprocta</taxon>
    </lineage>
</organism>
<evidence type="ECO:0000313" key="5">
    <source>
        <dbReference type="Proteomes" id="UP000694420"/>
    </source>
</evidence>
<evidence type="ECO:0000256" key="3">
    <source>
        <dbReference type="ARBA" id="ARBA00014595"/>
    </source>
</evidence>
<evidence type="ECO:0000313" key="4">
    <source>
        <dbReference type="Ensembl" id="ENSNPEP00000015539.1"/>
    </source>
</evidence>
<name>A0A8C6ZNT1_NOTPE</name>
<protein>
    <recommendedName>
        <fullName evidence="3">Transmembrane protein 177</fullName>
    </recommendedName>
</protein>
<comment type="similarity">
    <text evidence="2">Belongs to the TMEM177 family.</text>
</comment>
<comment type="function">
    <text evidence="1">Plays a role in the early steps of cytochrome c oxidase subunit II (MT-CO2/COX2) maturation and is required for the stabilization of COX20 and the newly synthesized MT-CO2/COX2 protein.</text>
</comment>
<evidence type="ECO:0000256" key="1">
    <source>
        <dbReference type="ARBA" id="ARBA00003998"/>
    </source>
</evidence>
<dbReference type="InterPro" id="IPR026620">
    <property type="entry name" value="TMEM177"/>
</dbReference>
<evidence type="ECO:0000256" key="2">
    <source>
        <dbReference type="ARBA" id="ARBA00005794"/>
    </source>
</evidence>
<dbReference type="PANTHER" id="PTHR21824">
    <property type="entry name" value="TRANSMEMBRANE PROTEIN 177"/>
    <property type="match status" value="1"/>
</dbReference>
<reference evidence="4" key="1">
    <citation type="submission" date="2025-08" db="UniProtKB">
        <authorList>
            <consortium name="Ensembl"/>
        </authorList>
    </citation>
    <scope>IDENTIFICATION</scope>
</reference>
<keyword evidence="5" id="KW-1185">Reference proteome</keyword>
<dbReference type="PANTHER" id="PTHR21824:SF4">
    <property type="entry name" value="TRANSMEMBRANE PROTEIN 177"/>
    <property type="match status" value="1"/>
</dbReference>
<accession>A0A8C6ZNT1</accession>
<dbReference type="Proteomes" id="UP000694420">
    <property type="component" value="Unplaced"/>
</dbReference>
<dbReference type="GO" id="GO:0016020">
    <property type="term" value="C:membrane"/>
    <property type="evidence" value="ECO:0007669"/>
    <property type="project" value="TreeGrafter"/>
</dbReference>
<dbReference type="AlphaFoldDB" id="A0A8C6ZNT1"/>
<proteinExistence type="inferred from homology"/>